<feature type="transmembrane region" description="Helical" evidence="7">
    <location>
        <begin position="166"/>
        <end position="185"/>
    </location>
</feature>
<feature type="transmembrane region" description="Helical" evidence="7">
    <location>
        <begin position="72"/>
        <end position="94"/>
    </location>
</feature>
<evidence type="ECO:0000256" key="1">
    <source>
        <dbReference type="ARBA" id="ARBA00004141"/>
    </source>
</evidence>
<keyword evidence="6 7" id="KW-0472">Membrane</keyword>
<dbReference type="GO" id="GO:0016020">
    <property type="term" value="C:membrane"/>
    <property type="evidence" value="ECO:0007669"/>
    <property type="project" value="UniProtKB-SubCell"/>
</dbReference>
<feature type="transmembrane region" description="Helical" evidence="7">
    <location>
        <begin position="697"/>
        <end position="721"/>
    </location>
</feature>
<dbReference type="EMBL" id="JABMIG020000597">
    <property type="protein sequence ID" value="KAL3774350.1"/>
    <property type="molecule type" value="Genomic_DNA"/>
</dbReference>
<gene>
    <name evidence="8" type="ORF">HJC23_000586</name>
</gene>
<evidence type="ECO:0000256" key="2">
    <source>
        <dbReference type="ARBA" id="ARBA00022448"/>
    </source>
</evidence>
<feature type="transmembrane region" description="Helical" evidence="7">
    <location>
        <begin position="617"/>
        <end position="637"/>
    </location>
</feature>
<comment type="caution">
    <text evidence="8">The sequence shown here is derived from an EMBL/GenBank/DDBJ whole genome shotgun (WGS) entry which is preliminary data.</text>
</comment>
<keyword evidence="5 7" id="KW-1133">Transmembrane helix</keyword>
<dbReference type="PANTHER" id="PTHR11101:SF80">
    <property type="entry name" value="PHOSPHATE TRANSPORTER"/>
    <property type="match status" value="1"/>
</dbReference>
<evidence type="ECO:0000313" key="8">
    <source>
        <dbReference type="EMBL" id="KAL3774350.1"/>
    </source>
</evidence>
<feature type="transmembrane region" description="Helical" evidence="7">
    <location>
        <begin position="205"/>
        <end position="225"/>
    </location>
</feature>
<feature type="transmembrane region" description="Helical" evidence="7">
    <location>
        <begin position="370"/>
        <end position="387"/>
    </location>
</feature>
<reference evidence="8 9" key="1">
    <citation type="journal article" date="2020" name="G3 (Bethesda)">
        <title>Improved Reference Genome for Cyclotella cryptica CCMP332, a Model for Cell Wall Morphogenesis, Salinity Adaptation, and Lipid Production in Diatoms (Bacillariophyta).</title>
        <authorList>
            <person name="Roberts W.R."/>
            <person name="Downey K.M."/>
            <person name="Ruck E.C."/>
            <person name="Traller J.C."/>
            <person name="Alverson A.J."/>
        </authorList>
    </citation>
    <scope>NUCLEOTIDE SEQUENCE [LARGE SCALE GENOMIC DNA]</scope>
    <source>
        <strain evidence="8 9">CCMP332</strain>
    </source>
</reference>
<dbReference type="PANTHER" id="PTHR11101">
    <property type="entry name" value="PHOSPHATE TRANSPORTER"/>
    <property type="match status" value="1"/>
</dbReference>
<feature type="transmembrane region" description="Helical" evidence="7">
    <location>
        <begin position="781"/>
        <end position="801"/>
    </location>
</feature>
<keyword evidence="9" id="KW-1185">Reference proteome</keyword>
<evidence type="ECO:0000256" key="3">
    <source>
        <dbReference type="ARBA" id="ARBA00022592"/>
    </source>
</evidence>
<accession>A0ABD3NEJ2</accession>
<dbReference type="GO" id="GO:0006817">
    <property type="term" value="P:phosphate ion transport"/>
    <property type="evidence" value="ECO:0007669"/>
    <property type="project" value="UniProtKB-KW"/>
</dbReference>
<evidence type="ECO:0000256" key="7">
    <source>
        <dbReference type="SAM" id="Phobius"/>
    </source>
</evidence>
<feature type="transmembrane region" description="Helical" evidence="7">
    <location>
        <begin position="968"/>
        <end position="985"/>
    </location>
</feature>
<keyword evidence="3" id="KW-0592">Phosphate transport</keyword>
<feature type="transmembrane region" description="Helical" evidence="7">
    <location>
        <begin position="481"/>
        <end position="502"/>
    </location>
</feature>
<feature type="transmembrane region" description="Helical" evidence="7">
    <location>
        <begin position="1054"/>
        <end position="1075"/>
    </location>
</feature>
<keyword evidence="4 7" id="KW-0812">Transmembrane</keyword>
<dbReference type="AlphaFoldDB" id="A0ABD3NEJ2"/>
<evidence type="ECO:0000256" key="5">
    <source>
        <dbReference type="ARBA" id="ARBA00022989"/>
    </source>
</evidence>
<keyword evidence="2" id="KW-0813">Transport</keyword>
<comment type="subcellular location">
    <subcellularLocation>
        <location evidence="1">Membrane</location>
        <topology evidence="1">Multi-pass membrane protein</topology>
    </subcellularLocation>
</comment>
<evidence type="ECO:0000313" key="9">
    <source>
        <dbReference type="Proteomes" id="UP001516023"/>
    </source>
</evidence>
<evidence type="ECO:0008006" key="10">
    <source>
        <dbReference type="Google" id="ProtNLM"/>
    </source>
</evidence>
<feature type="transmembrane region" description="Helical" evidence="7">
    <location>
        <begin position="742"/>
        <end position="761"/>
    </location>
</feature>
<feature type="transmembrane region" description="Helical" evidence="7">
    <location>
        <begin position="30"/>
        <end position="52"/>
    </location>
</feature>
<protein>
    <recommendedName>
        <fullName evidence="10">Phosphate transporter</fullName>
    </recommendedName>
</protein>
<feature type="transmembrane region" description="Helical" evidence="7">
    <location>
        <begin position="939"/>
        <end position="956"/>
    </location>
</feature>
<proteinExistence type="predicted"/>
<evidence type="ECO:0000256" key="6">
    <source>
        <dbReference type="ARBA" id="ARBA00023136"/>
    </source>
</evidence>
<evidence type="ECO:0000256" key="4">
    <source>
        <dbReference type="ARBA" id="ARBA00022692"/>
    </source>
</evidence>
<feature type="transmembrane region" description="Helical" evidence="7">
    <location>
        <begin position="341"/>
        <end position="358"/>
    </location>
</feature>
<dbReference type="Proteomes" id="UP001516023">
    <property type="component" value="Unassembled WGS sequence"/>
</dbReference>
<name>A0ABD3NEJ2_9STRA</name>
<dbReference type="Pfam" id="PF01384">
    <property type="entry name" value="PHO4"/>
    <property type="match status" value="3"/>
</dbReference>
<organism evidence="8 9">
    <name type="scientific">Cyclotella cryptica</name>
    <dbReference type="NCBI Taxonomy" id="29204"/>
    <lineage>
        <taxon>Eukaryota</taxon>
        <taxon>Sar</taxon>
        <taxon>Stramenopiles</taxon>
        <taxon>Ochrophyta</taxon>
        <taxon>Bacillariophyta</taxon>
        <taxon>Coscinodiscophyceae</taxon>
        <taxon>Thalassiosirophycidae</taxon>
        <taxon>Stephanodiscales</taxon>
        <taxon>Stephanodiscaceae</taxon>
        <taxon>Cyclotella</taxon>
    </lineage>
</organism>
<feature type="transmembrane region" description="Helical" evidence="7">
    <location>
        <begin position="130"/>
        <end position="154"/>
    </location>
</feature>
<sequence length="1092" mass="118648">MIGFLYAFGIGANDVANAFATSVASKSISLRSAVIIAGIFEFCGALFLGASVTGTVRGKIFDTSYYEDQPEVVLLGFMTSLVTASIFLLGATHFGMPVSTTHTVVGSIIGFSCAAEGFQSINWKETVKIIISWFASPLVTGVIGFIIFFLIKHVILLAENPFNRGYYSFSVILFLTIGLNVFFVFNKGTKNFSHFQDEVYDIKWVIPTSWGIGLVCGILWLWPFGPQAKVILEKRRLAKEEAKAAIKQGEDQEKALPQANDDDEVIDPDDDEYVPAPQKQPVISFHETTKEPVVQSFHESQAALECWNNMTQYDEGVEQLFTFVQVFTASMNSFAHGANDIANAIAPVAGIIAIYQTGELSSKSPVPKWILAYGGIGLVLGFALYGYKWMLVDVACSFIRIIHLPLVVATPPQVMKTIGYKLTALSPTRGASAELAASLTVVTASYIGLPVSTTQCIVGAVSGIGCVEGWRTVQWFSLGKVCVGWVVVFFTAAVFSAGVFSFCFYTPSAMDPIVNATAVTAQECITIAPGCIQLLRNILLDPFLIEDSGCGIDAAYALADEIRIRIFIVEIGGCGIFYWAESRCRCQSNIVVAANRGYGSNINLTCRYQSTLGFPEYLWIAVVGTMIGFFYAFGIGANDVANAFATSVASKSISLRMAVVIAAIFEFCGALFLGASVTTTVRGKIFDTSYYEDQPEVVLLGFMTSLVTASIMLLGATYFAMPVSTTHTHIILLAENPFNRGYYTFSVILFLTIGLNVFFVFNKGTKNFTHFQDEVYDIKWVIPTSWGIGLVCGILWLWPFGPQAKVIIEKRRLAKEEAKAAIKQGEDQEKALPQANDDDEVIDPDDDEYVPAPQKQPVISFHETTKEPVVVEKEKSFFGRLAAATVDQDLEKQSFHESQAALECWNNMTQYDEGVEQLFTFVQVFTASMNSFAHGANDIANAIAPVAGIIAIYQTGELSSKSPVPKWILAYGGIGLVLGLALYGYKVMKTIGYKLTALSPTRGASAELAASLTVVTASYIGLPVSTTQCIVGAVSGIGCVEGWRTVQWFSLAKVCVGWVVVFFTAAVFSAGVFSFCFYTPSAMDPIVNATAV</sequence>
<feature type="transmembrane region" description="Helical" evidence="7">
    <location>
        <begin position="658"/>
        <end position="677"/>
    </location>
</feature>
<dbReference type="InterPro" id="IPR001204">
    <property type="entry name" value="Phos_transporter"/>
</dbReference>